<dbReference type="GO" id="GO:0005783">
    <property type="term" value="C:endoplasmic reticulum"/>
    <property type="evidence" value="ECO:0007669"/>
    <property type="project" value="TreeGrafter"/>
</dbReference>
<dbReference type="InterPro" id="IPR001012">
    <property type="entry name" value="UBX_dom"/>
</dbReference>
<dbReference type="InterPro" id="IPR049483">
    <property type="entry name" value="FAF1_2-like_UAS"/>
</dbReference>
<name>A0A6L2NZX0_TANCI</name>
<protein>
    <recommendedName>
        <fullName evidence="4">UBX domain-containing protein</fullName>
    </recommendedName>
</protein>
<dbReference type="PANTHER" id="PTHR23322:SF1">
    <property type="entry name" value="FAS-ASSOCIATED FACTOR 2"/>
    <property type="match status" value="1"/>
</dbReference>
<feature type="coiled-coil region" evidence="3">
    <location>
        <begin position="84"/>
        <end position="126"/>
    </location>
</feature>
<dbReference type="Gene3D" id="3.40.30.10">
    <property type="entry name" value="Glutaredoxin"/>
    <property type="match status" value="1"/>
</dbReference>
<dbReference type="SMART" id="SM00166">
    <property type="entry name" value="UBX"/>
    <property type="match status" value="1"/>
</dbReference>
<accession>A0A6L2NZX0</accession>
<dbReference type="PANTHER" id="PTHR23322">
    <property type="entry name" value="FAS-ASSOCIATED PROTEIN"/>
    <property type="match status" value="1"/>
</dbReference>
<dbReference type="InterPro" id="IPR050730">
    <property type="entry name" value="UBX_domain-protein"/>
</dbReference>
<dbReference type="AlphaFoldDB" id="A0A6L2NZX0"/>
<dbReference type="Gene3D" id="3.10.20.90">
    <property type="entry name" value="Phosphatidylinositol 3-kinase Catalytic Subunit, Chain A, domain 1"/>
    <property type="match status" value="1"/>
</dbReference>
<sequence length="531" mass="60786">MHPSFVQEGFTEAVQRSRREFKLLFVYLHSWDDHGTEAFCKETLCSEAVSGFVNENFVAWADSVGQSISLLRQFEGPASVEDMLKELQSVLKESLSALIALEADQAKEDQNQLEQEDAEAKLYKDKASALGPEPEKGPDVTQVLVRLPNGERKGRRFHCNDTLQSIYDFVDSSGILEVGSYTLVTFFPRVLYGQDELSSTLLELGLYPQASLFVEFVRKDLGEWLRWPRKKIRYDGWRLGYVWKWKDEFRGTILKQLQRLEASLDRLHEGHMGRSGKGLVLFKWVQVYWGTMGCIGQKGEKICGLLLACSFRSFVEEILERARMQNCNPCRTPVDTESKLGPDGDLVTDSTLYRSLLHVFSTAQLTTYTDADWAGCLVTLSRFSAEAEYYGIANVVVETAWIRNLLRELHTPLFTSTLVYCDNVSAVYMLANPVQHQCTKHIEIDIHFVRDFVAKGQVRVLHVPSRLRYDDIFTKDLHAALFLEFRSSLNVRMPPVLTAEEYYHYLLNITGQARIFFLKSIIKMNVARKGY</sequence>
<dbReference type="SUPFAM" id="SSF54236">
    <property type="entry name" value="Ubiquitin-like"/>
    <property type="match status" value="1"/>
</dbReference>
<dbReference type="Pfam" id="PF00789">
    <property type="entry name" value="UBX"/>
    <property type="match status" value="1"/>
</dbReference>
<evidence type="ECO:0000313" key="5">
    <source>
        <dbReference type="EMBL" id="GEU91740.1"/>
    </source>
</evidence>
<evidence type="ECO:0000256" key="3">
    <source>
        <dbReference type="SAM" id="Coils"/>
    </source>
</evidence>
<evidence type="ECO:0000256" key="1">
    <source>
        <dbReference type="ARBA" id="ARBA00022786"/>
    </source>
</evidence>
<dbReference type="EMBL" id="BKCJ010010474">
    <property type="protein sequence ID" value="GEU91740.1"/>
    <property type="molecule type" value="Genomic_DNA"/>
</dbReference>
<dbReference type="InterPro" id="IPR029071">
    <property type="entry name" value="Ubiquitin-like_domsf"/>
</dbReference>
<dbReference type="SUPFAM" id="SSF52833">
    <property type="entry name" value="Thioredoxin-like"/>
    <property type="match status" value="1"/>
</dbReference>
<dbReference type="Pfam" id="PF21021">
    <property type="entry name" value="FAF1"/>
    <property type="match status" value="1"/>
</dbReference>
<gene>
    <name evidence="5" type="ORF">Tci_063718</name>
</gene>
<feature type="domain" description="UBX" evidence="4">
    <location>
        <begin position="136"/>
        <end position="214"/>
    </location>
</feature>
<dbReference type="GO" id="GO:0036503">
    <property type="term" value="P:ERAD pathway"/>
    <property type="evidence" value="ECO:0007669"/>
    <property type="project" value="TreeGrafter"/>
</dbReference>
<comment type="caution">
    <text evidence="5">The sequence shown here is derived from an EMBL/GenBank/DDBJ whole genome shotgun (WGS) entry which is preliminary data.</text>
</comment>
<keyword evidence="2 3" id="KW-0175">Coiled coil</keyword>
<dbReference type="SMART" id="SM00594">
    <property type="entry name" value="UAS"/>
    <property type="match status" value="1"/>
</dbReference>
<proteinExistence type="predicted"/>
<organism evidence="5">
    <name type="scientific">Tanacetum cinerariifolium</name>
    <name type="common">Dalmatian daisy</name>
    <name type="synonym">Chrysanthemum cinerariifolium</name>
    <dbReference type="NCBI Taxonomy" id="118510"/>
    <lineage>
        <taxon>Eukaryota</taxon>
        <taxon>Viridiplantae</taxon>
        <taxon>Streptophyta</taxon>
        <taxon>Embryophyta</taxon>
        <taxon>Tracheophyta</taxon>
        <taxon>Spermatophyta</taxon>
        <taxon>Magnoliopsida</taxon>
        <taxon>eudicotyledons</taxon>
        <taxon>Gunneridae</taxon>
        <taxon>Pentapetalae</taxon>
        <taxon>asterids</taxon>
        <taxon>campanulids</taxon>
        <taxon>Asterales</taxon>
        <taxon>Asteraceae</taxon>
        <taxon>Asteroideae</taxon>
        <taxon>Anthemideae</taxon>
        <taxon>Anthemidinae</taxon>
        <taxon>Tanacetum</taxon>
    </lineage>
</organism>
<evidence type="ECO:0000256" key="2">
    <source>
        <dbReference type="ARBA" id="ARBA00023054"/>
    </source>
</evidence>
<keyword evidence="1" id="KW-0833">Ubl conjugation pathway</keyword>
<dbReference type="GO" id="GO:0043130">
    <property type="term" value="F:ubiquitin binding"/>
    <property type="evidence" value="ECO:0007669"/>
    <property type="project" value="TreeGrafter"/>
</dbReference>
<dbReference type="CDD" id="cd01767">
    <property type="entry name" value="UBX"/>
    <property type="match status" value="1"/>
</dbReference>
<dbReference type="InterPro" id="IPR006577">
    <property type="entry name" value="UAS"/>
</dbReference>
<dbReference type="InterPro" id="IPR036249">
    <property type="entry name" value="Thioredoxin-like_sf"/>
</dbReference>
<reference evidence="5" key="1">
    <citation type="journal article" date="2019" name="Sci. Rep.">
        <title>Draft genome of Tanacetum cinerariifolium, the natural source of mosquito coil.</title>
        <authorList>
            <person name="Yamashiro T."/>
            <person name="Shiraishi A."/>
            <person name="Satake H."/>
            <person name="Nakayama K."/>
        </authorList>
    </citation>
    <scope>NUCLEOTIDE SEQUENCE</scope>
</reference>
<evidence type="ECO:0000259" key="4">
    <source>
        <dbReference type="PROSITE" id="PS50033"/>
    </source>
</evidence>
<dbReference type="PROSITE" id="PS50033">
    <property type="entry name" value="UBX"/>
    <property type="match status" value="1"/>
</dbReference>
<dbReference type="CDD" id="cd09272">
    <property type="entry name" value="RNase_HI_RT_Ty1"/>
    <property type="match status" value="1"/>
</dbReference>